<reference evidence="2" key="1">
    <citation type="submission" date="2014-12" db="EMBL/GenBank/DDBJ databases">
        <title>Insight into the proteome of Arion vulgaris.</title>
        <authorList>
            <person name="Aradska J."/>
            <person name="Bulat T."/>
            <person name="Smidak R."/>
            <person name="Sarate P."/>
            <person name="Gangsoo J."/>
            <person name="Sialana F."/>
            <person name="Bilban M."/>
            <person name="Lubec G."/>
        </authorList>
    </citation>
    <scope>NUCLEOTIDE SEQUENCE</scope>
    <source>
        <tissue evidence="2">Skin</tissue>
    </source>
</reference>
<name>A0A0B6YML5_9EUPU</name>
<organism evidence="2">
    <name type="scientific">Arion vulgaris</name>
    <dbReference type="NCBI Taxonomy" id="1028688"/>
    <lineage>
        <taxon>Eukaryota</taxon>
        <taxon>Metazoa</taxon>
        <taxon>Spiralia</taxon>
        <taxon>Lophotrochozoa</taxon>
        <taxon>Mollusca</taxon>
        <taxon>Gastropoda</taxon>
        <taxon>Heterobranchia</taxon>
        <taxon>Euthyneura</taxon>
        <taxon>Panpulmonata</taxon>
        <taxon>Eupulmonata</taxon>
        <taxon>Stylommatophora</taxon>
        <taxon>Helicina</taxon>
        <taxon>Arionoidea</taxon>
        <taxon>Arionidae</taxon>
        <taxon>Arion</taxon>
    </lineage>
</organism>
<sequence length="79" mass="9090">QVSAAEELDMQYESYVQDCVKKFSSCPSKHNLLPWTAKSPKYSGRQQGDHVGLLGKHNREDFDEGNFHGTHRNERANKR</sequence>
<feature type="non-terminal residue" evidence="2">
    <location>
        <position position="1"/>
    </location>
</feature>
<dbReference type="AlphaFoldDB" id="A0A0B6YML5"/>
<evidence type="ECO:0000256" key="1">
    <source>
        <dbReference type="SAM" id="MobiDB-lite"/>
    </source>
</evidence>
<protein>
    <submittedName>
        <fullName evidence="2">Uncharacterized protein</fullName>
    </submittedName>
</protein>
<dbReference type="EMBL" id="HACG01010151">
    <property type="protein sequence ID" value="CEK57016.1"/>
    <property type="molecule type" value="Transcribed_RNA"/>
</dbReference>
<proteinExistence type="predicted"/>
<feature type="non-terminal residue" evidence="2">
    <location>
        <position position="79"/>
    </location>
</feature>
<accession>A0A0B6YML5</accession>
<gene>
    <name evidence="2" type="primary">ORF29089</name>
</gene>
<feature type="region of interest" description="Disordered" evidence="1">
    <location>
        <begin position="37"/>
        <end position="79"/>
    </location>
</feature>
<evidence type="ECO:0000313" key="2">
    <source>
        <dbReference type="EMBL" id="CEK57016.1"/>
    </source>
</evidence>